<dbReference type="PROSITE" id="PS51257">
    <property type="entry name" value="PROKAR_LIPOPROTEIN"/>
    <property type="match status" value="1"/>
</dbReference>
<proteinExistence type="predicted"/>
<evidence type="ECO:0000313" key="3">
    <source>
        <dbReference type="Proteomes" id="UP000321222"/>
    </source>
</evidence>
<accession>A0A5B9FPD4</accession>
<feature type="signal peptide" evidence="1">
    <location>
        <begin position="1"/>
        <end position="17"/>
    </location>
</feature>
<evidence type="ECO:0008006" key="4">
    <source>
        <dbReference type="Google" id="ProtNLM"/>
    </source>
</evidence>
<organism evidence="2 3">
    <name type="scientific">Flavobacterium alkalisoli</name>
    <dbReference type="NCBI Taxonomy" id="2602769"/>
    <lineage>
        <taxon>Bacteria</taxon>
        <taxon>Pseudomonadati</taxon>
        <taxon>Bacteroidota</taxon>
        <taxon>Flavobacteriia</taxon>
        <taxon>Flavobacteriales</taxon>
        <taxon>Flavobacteriaceae</taxon>
        <taxon>Flavobacterium</taxon>
    </lineage>
</organism>
<dbReference type="AlphaFoldDB" id="A0A5B9FPD4"/>
<evidence type="ECO:0000256" key="1">
    <source>
        <dbReference type="SAM" id="SignalP"/>
    </source>
</evidence>
<dbReference type="Gene3D" id="2.60.40.10">
    <property type="entry name" value="Immunoglobulins"/>
    <property type="match status" value="1"/>
</dbReference>
<evidence type="ECO:0000313" key="2">
    <source>
        <dbReference type="EMBL" id="QEE48189.1"/>
    </source>
</evidence>
<feature type="chain" id="PRO_5022854767" description="Dystroglycan-type cadherin-like domain-containing protein" evidence="1">
    <location>
        <begin position="18"/>
        <end position="370"/>
    </location>
</feature>
<protein>
    <recommendedName>
        <fullName evidence="4">Dystroglycan-type cadherin-like domain-containing protein</fullName>
    </recommendedName>
</protein>
<dbReference type="InterPro" id="IPR013783">
    <property type="entry name" value="Ig-like_fold"/>
</dbReference>
<name>A0A5B9FPD4_9FLAO</name>
<dbReference type="KEGG" id="fak:FUA48_00930"/>
<dbReference type="OrthoDB" id="1353940at2"/>
<gene>
    <name evidence="2" type="ORF">FUA48_00930</name>
</gene>
<dbReference type="EMBL" id="CP042831">
    <property type="protein sequence ID" value="QEE48189.1"/>
    <property type="molecule type" value="Genomic_DNA"/>
</dbReference>
<dbReference type="Proteomes" id="UP000321222">
    <property type="component" value="Chromosome"/>
</dbReference>
<dbReference type="RefSeq" id="WP_147581690.1">
    <property type="nucleotide sequence ID" value="NZ_CP042831.1"/>
</dbReference>
<keyword evidence="1" id="KW-0732">Signal</keyword>
<reference evidence="2 3" key="1">
    <citation type="submission" date="2019-08" db="EMBL/GenBank/DDBJ databases">
        <title>Flavobacterium alkalisoli sp. nov., isolated from rhizosphere soil of Suaeda salsa.</title>
        <authorList>
            <person name="Sun J.-Q."/>
            <person name="Xu L."/>
        </authorList>
    </citation>
    <scope>NUCLEOTIDE SEQUENCE [LARGE SCALE GENOMIC DNA]</scope>
    <source>
        <strain evidence="2 3">XS-5</strain>
    </source>
</reference>
<keyword evidence="3" id="KW-1185">Reference proteome</keyword>
<sequence length="370" mass="39522">MKKIICFLALAATAAFTSCSNDDDSGNNSGNEVTAIDLTSSTESIVLGEGSFTFTVKDQNGNTVTDATLTANQTAITSPWTPEAIGTYTIKATYGQLTDELTVTVNEQGNTVTAINLTASAESVEAGTAVTFTVTDQDNAVVTGATLTANDTPITSPWTPEISGEYVIVATLGELTVAINVTVTDAPQTENIFTVNGTEYQTTNNVLIYFGTDAGVNYWVLASYSSTGEGEEAEVINESDIIFTSLQTNETTLDFPTPQTITFGEQNPGTKDASIIFDTTNELEITDEISSLNLTINSITLAETVEEQFINYNYSLELNNGTTVEGTFNGNWGFLNASQTAGRNSNSSKQVIKVSKSQILQRIKSKTYLK</sequence>